<dbReference type="CDD" id="cd03442">
    <property type="entry name" value="BFIT_BACH"/>
    <property type="match status" value="2"/>
</dbReference>
<evidence type="ECO:0000259" key="5">
    <source>
        <dbReference type="PROSITE" id="PS51770"/>
    </source>
</evidence>
<dbReference type="GO" id="GO:0047617">
    <property type="term" value="F:fatty acyl-CoA hydrolase activity"/>
    <property type="evidence" value="ECO:0007669"/>
    <property type="project" value="TreeGrafter"/>
</dbReference>
<name>A0A9Q0BFN8_9HYPO</name>
<dbReference type="Pfam" id="PF01593">
    <property type="entry name" value="Amino_oxidase"/>
    <property type="match status" value="2"/>
</dbReference>
<dbReference type="PANTHER" id="PTHR12655">
    <property type="entry name" value="ACYL-COA THIOESTERASE"/>
    <property type="match status" value="1"/>
</dbReference>
<comment type="similarity">
    <text evidence="1">Belongs to the acyl coenzyme A hydrolase family.</text>
</comment>
<feature type="domain" description="HotDog ACOT-type" evidence="5">
    <location>
        <begin position="290"/>
        <end position="422"/>
    </location>
</feature>
<dbReference type="OrthoDB" id="331699at2759"/>
<dbReference type="PROSITE" id="PS51770">
    <property type="entry name" value="HOTDOG_ACOT"/>
    <property type="match status" value="2"/>
</dbReference>
<dbReference type="InterPro" id="IPR036188">
    <property type="entry name" value="FAD/NAD-bd_sf"/>
</dbReference>
<feature type="domain" description="HotDog ACOT-type" evidence="5">
    <location>
        <begin position="84"/>
        <end position="211"/>
    </location>
</feature>
<dbReference type="GO" id="GO:0006637">
    <property type="term" value="P:acyl-CoA metabolic process"/>
    <property type="evidence" value="ECO:0007669"/>
    <property type="project" value="TreeGrafter"/>
</dbReference>
<dbReference type="SUPFAM" id="SSF51905">
    <property type="entry name" value="FAD/NAD(P)-binding domain"/>
    <property type="match status" value="1"/>
</dbReference>
<dbReference type="InterPro" id="IPR029069">
    <property type="entry name" value="HotDog_dom_sf"/>
</dbReference>
<dbReference type="InterPro" id="IPR002937">
    <property type="entry name" value="Amino_oxidase"/>
</dbReference>
<evidence type="ECO:0000313" key="7">
    <source>
        <dbReference type="Proteomes" id="UP001055219"/>
    </source>
</evidence>
<dbReference type="FunFam" id="3.10.129.10:FF:000032">
    <property type="entry name" value="Acyl-CoA thioester hydrolase"/>
    <property type="match status" value="1"/>
</dbReference>
<proteinExistence type="inferred from homology"/>
<dbReference type="EMBL" id="JAGIXG020000005">
    <property type="protein sequence ID" value="KAI6784187.1"/>
    <property type="molecule type" value="Genomic_DNA"/>
</dbReference>
<sequence>MMASRNRIARRALSSWGQCPNKVLPRSATASFHTTAAPATDGVYRDLTDTRVRMPWIEAFHKQQKGQMMEDMEDTPEERDLTPKKMTDSYHRVVLPLGQDPWLSDTYINSSGHIRLGTLLMDLDALSGIIVYKHTGPGVTTVTAALDRVTLAHPLTEICDLEYSGQVTYASGRSSVEITCRVAKATAEGEPSKPEDVLLTCTFTMVALDPKSKKPVNIPKLEYSTPEEERIYKAGEAKSIAKKETLKASLLQTEPNDPESALIHRIWLRQLAYHDPNNSLRQPKNVVAMSKTQLSTAAIMQPQYRNRHQTMIFGGFHLKQTFELAFCCAASFAHARPTFISADPCTFRNPVPVGSVLYLTATVAYTDPPLLEEDGSEPHQVDADQPMTRVHVRVDSKVRDVEHGVAKPTGQFNYTFSVPKNLKVLPHTYEEYMMYIDAKRRVKHGDAQRKQEEMTSFASFNERSSKRKSSRIYQDLNSIHFSSLRGLGQEQQLRKLSTMDTYRKRSHSGSEKPHVGIVGAGLAGLRCADILLRHGFQVTILEGRERIGGRLHQERLPNGHLVDMGPNWIHGTKDNPILDIVNETKTDVGSWDTRSYAFDEFGGLFDVAKSDMYADIMWDIVQDAFKHSNEYSAEIDDKESLHDFFMEKVVQKLPETDQDWQMKRHVVMQMSELWGAFIGSPIQRQSLKFFWLEECIEGDDDQKVQGFVQWLSPAYAPESNPGRWYQDVVELASLTPETSHPTLLFYMYGAQSEHVTTRVAELQTKHEKDEFLVAYFRPYYSLLPHYKESDERCQPTSCLSTAWSKDELAGQGSYSNFQVGLTEGDRDIEVMRHGLPERGLWFAGEHTAPFVALGTATGAYWSGEAVARRLAESYGMKMAEVSQ</sequence>
<dbReference type="PRINTS" id="PR00419">
    <property type="entry name" value="ADXRDTASE"/>
</dbReference>
<evidence type="ECO:0000313" key="6">
    <source>
        <dbReference type="EMBL" id="KAI6784187.1"/>
    </source>
</evidence>
<dbReference type="Gene3D" id="3.50.50.60">
    <property type="entry name" value="FAD/NAD(P)-binding domain"/>
    <property type="match status" value="1"/>
</dbReference>
<protein>
    <recommendedName>
        <fullName evidence="5">HotDog ACOT-type domain-containing protein</fullName>
    </recommendedName>
</protein>
<dbReference type="InterPro" id="IPR033120">
    <property type="entry name" value="HOTDOG_ACOT"/>
</dbReference>
<keyword evidence="7" id="KW-1185">Reference proteome</keyword>
<dbReference type="RefSeq" id="XP_051365043.1">
    <property type="nucleotide sequence ID" value="XM_051503418.1"/>
</dbReference>
<reference evidence="6" key="1">
    <citation type="journal article" date="2021" name="J Fungi (Basel)">
        <title>Genomic and Metabolomic Analyses of the Marine Fungus Emericellopsis cladophorae: Insights into Saltwater Adaptability Mechanisms and Its Biosynthetic Potential.</title>
        <authorList>
            <person name="Goncalves M.F.M."/>
            <person name="Hilario S."/>
            <person name="Van de Peer Y."/>
            <person name="Esteves A.C."/>
            <person name="Alves A."/>
        </authorList>
    </citation>
    <scope>NUCLEOTIDE SEQUENCE</scope>
    <source>
        <strain evidence="6">MUM 19.33</strain>
    </source>
</reference>
<organism evidence="6 7">
    <name type="scientific">Emericellopsis cladophorae</name>
    <dbReference type="NCBI Taxonomy" id="2686198"/>
    <lineage>
        <taxon>Eukaryota</taxon>
        <taxon>Fungi</taxon>
        <taxon>Dikarya</taxon>
        <taxon>Ascomycota</taxon>
        <taxon>Pezizomycotina</taxon>
        <taxon>Sordariomycetes</taxon>
        <taxon>Hypocreomycetidae</taxon>
        <taxon>Hypocreales</taxon>
        <taxon>Bionectriaceae</taxon>
        <taxon>Emericellopsis</taxon>
    </lineage>
</organism>
<dbReference type="SUPFAM" id="SSF54637">
    <property type="entry name" value="Thioesterase/thiol ester dehydrase-isomerase"/>
    <property type="match status" value="2"/>
</dbReference>
<dbReference type="Proteomes" id="UP001055219">
    <property type="component" value="Unassembled WGS sequence"/>
</dbReference>
<dbReference type="AlphaFoldDB" id="A0A9Q0BFN8"/>
<dbReference type="Gene3D" id="3.10.129.10">
    <property type="entry name" value="Hotdog Thioesterase"/>
    <property type="match status" value="2"/>
</dbReference>
<keyword evidence="3" id="KW-0378">Hydrolase</keyword>
<accession>A0A9Q0BFN8</accession>
<evidence type="ECO:0000256" key="3">
    <source>
        <dbReference type="ARBA" id="ARBA00022801"/>
    </source>
</evidence>
<dbReference type="GeneID" id="75831219"/>
<dbReference type="Gene3D" id="3.90.660.10">
    <property type="match status" value="1"/>
</dbReference>
<evidence type="ECO:0000256" key="4">
    <source>
        <dbReference type="ARBA" id="ARBA00022946"/>
    </source>
</evidence>
<reference evidence="6" key="2">
    <citation type="submission" date="2022-07" db="EMBL/GenBank/DDBJ databases">
        <authorList>
            <person name="Goncalves M.F.M."/>
            <person name="Hilario S."/>
            <person name="Van De Peer Y."/>
            <person name="Esteves A.C."/>
            <person name="Alves A."/>
        </authorList>
    </citation>
    <scope>NUCLEOTIDE SEQUENCE</scope>
    <source>
        <strain evidence="6">MUM 19.33</strain>
    </source>
</reference>
<keyword evidence="2" id="KW-0677">Repeat</keyword>
<dbReference type="GO" id="GO:0005739">
    <property type="term" value="C:mitochondrion"/>
    <property type="evidence" value="ECO:0007669"/>
    <property type="project" value="TreeGrafter"/>
</dbReference>
<gene>
    <name evidence="6" type="ORF">J7T54_004733</name>
</gene>
<dbReference type="PANTHER" id="PTHR12655:SF0">
    <property type="entry name" value="ACYL-COENZYME A THIOESTERASE 9, MITOCHONDRIAL"/>
    <property type="match status" value="1"/>
</dbReference>
<dbReference type="FunFam" id="3.10.129.10:FF:000038">
    <property type="entry name" value="Acyl-CoA thioester hydrolase"/>
    <property type="match status" value="1"/>
</dbReference>
<evidence type="ECO:0000256" key="2">
    <source>
        <dbReference type="ARBA" id="ARBA00022737"/>
    </source>
</evidence>
<keyword evidence="4" id="KW-0809">Transit peptide</keyword>
<evidence type="ECO:0000256" key="1">
    <source>
        <dbReference type="ARBA" id="ARBA00010458"/>
    </source>
</evidence>
<comment type="caution">
    <text evidence="6">The sequence shown here is derived from an EMBL/GenBank/DDBJ whole genome shotgun (WGS) entry which is preliminary data.</text>
</comment>
<dbReference type="GO" id="GO:0016491">
    <property type="term" value="F:oxidoreductase activity"/>
    <property type="evidence" value="ECO:0007669"/>
    <property type="project" value="InterPro"/>
</dbReference>